<evidence type="ECO:0000256" key="1">
    <source>
        <dbReference type="ARBA" id="ARBA00000085"/>
    </source>
</evidence>
<dbReference type="CDD" id="cd00075">
    <property type="entry name" value="HATPase"/>
    <property type="match status" value="1"/>
</dbReference>
<feature type="domain" description="PAS" evidence="11">
    <location>
        <begin position="37"/>
        <end position="93"/>
    </location>
</feature>
<dbReference type="Proteomes" id="UP001207654">
    <property type="component" value="Unassembled WGS sequence"/>
</dbReference>
<dbReference type="InterPro" id="IPR036890">
    <property type="entry name" value="HATPase_C_sf"/>
</dbReference>
<name>A0ABT4ALC6_9BACT</name>
<dbReference type="SMART" id="SM00091">
    <property type="entry name" value="PAS"/>
    <property type="match status" value="1"/>
</dbReference>
<dbReference type="SMART" id="SM00388">
    <property type="entry name" value="HisKA"/>
    <property type="match status" value="1"/>
</dbReference>
<evidence type="ECO:0000256" key="2">
    <source>
        <dbReference type="ARBA" id="ARBA00012438"/>
    </source>
</evidence>
<dbReference type="InterPro" id="IPR003594">
    <property type="entry name" value="HATPase_dom"/>
</dbReference>
<dbReference type="InterPro" id="IPR003661">
    <property type="entry name" value="HisK_dim/P_dom"/>
</dbReference>
<evidence type="ECO:0000256" key="5">
    <source>
        <dbReference type="ARBA" id="ARBA00022741"/>
    </source>
</evidence>
<keyword evidence="7 13" id="KW-0067">ATP-binding</keyword>
<evidence type="ECO:0000313" key="13">
    <source>
        <dbReference type="EMBL" id="MCY1082450.1"/>
    </source>
</evidence>
<dbReference type="InterPro" id="IPR000014">
    <property type="entry name" value="PAS"/>
</dbReference>
<dbReference type="PANTHER" id="PTHR43065">
    <property type="entry name" value="SENSOR HISTIDINE KINASE"/>
    <property type="match status" value="1"/>
</dbReference>
<dbReference type="GO" id="GO:0005524">
    <property type="term" value="F:ATP binding"/>
    <property type="evidence" value="ECO:0007669"/>
    <property type="project" value="UniProtKB-KW"/>
</dbReference>
<dbReference type="CDD" id="cd00130">
    <property type="entry name" value="PAS"/>
    <property type="match status" value="1"/>
</dbReference>
<dbReference type="EC" id="2.7.13.3" evidence="2"/>
<comment type="catalytic activity">
    <reaction evidence="1">
        <text>ATP + protein L-histidine = ADP + protein N-phospho-L-histidine.</text>
        <dbReference type="EC" id="2.7.13.3"/>
    </reaction>
</comment>
<dbReference type="InterPro" id="IPR035965">
    <property type="entry name" value="PAS-like_dom_sf"/>
</dbReference>
<dbReference type="EMBL" id="JAPNKA010000001">
    <property type="protein sequence ID" value="MCY1082450.1"/>
    <property type="molecule type" value="Genomic_DNA"/>
</dbReference>
<dbReference type="CDD" id="cd00082">
    <property type="entry name" value="HisKA"/>
    <property type="match status" value="1"/>
</dbReference>
<feature type="domain" description="Histidine kinase" evidence="10">
    <location>
        <begin position="184"/>
        <end position="395"/>
    </location>
</feature>
<evidence type="ECO:0000256" key="8">
    <source>
        <dbReference type="ARBA" id="ARBA00023012"/>
    </source>
</evidence>
<evidence type="ECO:0000259" key="12">
    <source>
        <dbReference type="PROSITE" id="PS50113"/>
    </source>
</evidence>
<dbReference type="RefSeq" id="WP_267541017.1">
    <property type="nucleotide sequence ID" value="NZ_JAPNKA010000001.1"/>
</dbReference>
<keyword evidence="3" id="KW-0597">Phosphoprotein</keyword>
<dbReference type="InterPro" id="IPR005467">
    <property type="entry name" value="His_kinase_dom"/>
</dbReference>
<dbReference type="SUPFAM" id="SSF55785">
    <property type="entry name" value="PYP-like sensor domain (PAS domain)"/>
    <property type="match status" value="1"/>
</dbReference>
<organism evidence="13 14">
    <name type="scientific">Archangium lansingense</name>
    <dbReference type="NCBI Taxonomy" id="2995310"/>
    <lineage>
        <taxon>Bacteria</taxon>
        <taxon>Pseudomonadati</taxon>
        <taxon>Myxococcota</taxon>
        <taxon>Myxococcia</taxon>
        <taxon>Myxococcales</taxon>
        <taxon>Cystobacterineae</taxon>
        <taxon>Archangiaceae</taxon>
        <taxon>Archangium</taxon>
    </lineage>
</organism>
<comment type="caution">
    <text evidence="13">The sequence shown here is derived from an EMBL/GenBank/DDBJ whole genome shotgun (WGS) entry which is preliminary data.</text>
</comment>
<dbReference type="SMART" id="SM00387">
    <property type="entry name" value="HATPase_c"/>
    <property type="match status" value="1"/>
</dbReference>
<dbReference type="Gene3D" id="3.30.450.20">
    <property type="entry name" value="PAS domain"/>
    <property type="match status" value="1"/>
</dbReference>
<evidence type="ECO:0000256" key="7">
    <source>
        <dbReference type="ARBA" id="ARBA00022840"/>
    </source>
</evidence>
<keyword evidence="14" id="KW-1185">Reference proteome</keyword>
<protein>
    <recommendedName>
        <fullName evidence="2">histidine kinase</fullName>
        <ecNumber evidence="2">2.7.13.3</ecNumber>
    </recommendedName>
</protein>
<keyword evidence="5" id="KW-0547">Nucleotide-binding</keyword>
<keyword evidence="8" id="KW-0902">Two-component regulatory system</keyword>
<dbReference type="PRINTS" id="PR00344">
    <property type="entry name" value="BCTRLSENSOR"/>
</dbReference>
<proteinExistence type="predicted"/>
<dbReference type="PROSITE" id="PS50113">
    <property type="entry name" value="PAC"/>
    <property type="match status" value="1"/>
</dbReference>
<evidence type="ECO:0000256" key="6">
    <source>
        <dbReference type="ARBA" id="ARBA00022777"/>
    </source>
</evidence>
<evidence type="ECO:0000313" key="14">
    <source>
        <dbReference type="Proteomes" id="UP001207654"/>
    </source>
</evidence>
<feature type="domain" description="PAC" evidence="12">
    <location>
        <begin position="112"/>
        <end position="164"/>
    </location>
</feature>
<evidence type="ECO:0000256" key="4">
    <source>
        <dbReference type="ARBA" id="ARBA00022679"/>
    </source>
</evidence>
<gene>
    <name evidence="13" type="ORF">OV287_49190</name>
</gene>
<dbReference type="InterPro" id="IPR036097">
    <property type="entry name" value="HisK_dim/P_sf"/>
</dbReference>
<dbReference type="Pfam" id="PF00989">
    <property type="entry name" value="PAS"/>
    <property type="match status" value="1"/>
</dbReference>
<dbReference type="PROSITE" id="PS50112">
    <property type="entry name" value="PAS"/>
    <property type="match status" value="1"/>
</dbReference>
<reference evidence="13 14" key="1">
    <citation type="submission" date="2022-11" db="EMBL/GenBank/DDBJ databases">
        <title>Minimal conservation of predation-associated metabolite biosynthetic gene clusters underscores biosynthetic potential of Myxococcota including descriptions for ten novel species: Archangium lansinium sp. nov., Myxococcus landrumus sp. nov., Nannocystis bai.</title>
        <authorList>
            <person name="Ahearne A."/>
            <person name="Stevens C."/>
            <person name="Phillips K."/>
        </authorList>
    </citation>
    <scope>NUCLEOTIDE SEQUENCE [LARGE SCALE GENOMIC DNA]</scope>
    <source>
        <strain evidence="13 14">MIWBW</strain>
    </source>
</reference>
<sequence>MPLRSSDPLGSTHEMPGEESPASPVPSPQLPPIQPEYGESFRLLVESVEDAGLYMIDPEGRMASWNVGAERITGYRAGDVIGRHCALFFVEEDLAAGLPQRLLAEAEALGKARDEGWRVRRDGSRFYALILLTAWRDSEGRLRGFSGLVRDLTARRETEVQLCEARAALRRNENLSLMGALVAGVAHEVRNPLFGISATLDAFEARFGCSQEHASYLSVLRREVSRLHHLMNELLTYGRPPSSELYPCSLPSVLDESVATNAVLAREREVLVEVRVEPELPRVPMDPGRLAQVFQNLLANALQHSPRGTIVRLTARRLVDEGRTCVECVVMDQGPGFVPEDLPRVFEPFYSQRAGGVGLGLSIVQRIVQEHRGAVSVGNGSEGGAEVRVYLPAEG</sequence>
<dbReference type="SUPFAM" id="SSF55874">
    <property type="entry name" value="ATPase domain of HSP90 chaperone/DNA topoisomerase II/histidine kinase"/>
    <property type="match status" value="1"/>
</dbReference>
<dbReference type="Pfam" id="PF02518">
    <property type="entry name" value="HATPase_c"/>
    <property type="match status" value="1"/>
</dbReference>
<feature type="region of interest" description="Disordered" evidence="9">
    <location>
        <begin position="1"/>
        <end position="32"/>
    </location>
</feature>
<evidence type="ECO:0000256" key="9">
    <source>
        <dbReference type="SAM" id="MobiDB-lite"/>
    </source>
</evidence>
<evidence type="ECO:0000259" key="11">
    <source>
        <dbReference type="PROSITE" id="PS50112"/>
    </source>
</evidence>
<dbReference type="PANTHER" id="PTHR43065:SF10">
    <property type="entry name" value="PEROXIDE STRESS-ACTIVATED HISTIDINE KINASE MAK3"/>
    <property type="match status" value="1"/>
</dbReference>
<dbReference type="SUPFAM" id="SSF47384">
    <property type="entry name" value="Homodimeric domain of signal transducing histidine kinase"/>
    <property type="match status" value="1"/>
</dbReference>
<dbReference type="NCBIfam" id="TIGR00229">
    <property type="entry name" value="sensory_box"/>
    <property type="match status" value="1"/>
</dbReference>
<dbReference type="PROSITE" id="PS50109">
    <property type="entry name" value="HIS_KIN"/>
    <property type="match status" value="1"/>
</dbReference>
<dbReference type="Gene3D" id="1.10.287.130">
    <property type="match status" value="1"/>
</dbReference>
<dbReference type="Gene3D" id="3.30.565.10">
    <property type="entry name" value="Histidine kinase-like ATPase, C-terminal domain"/>
    <property type="match status" value="1"/>
</dbReference>
<dbReference type="InterPro" id="IPR004358">
    <property type="entry name" value="Sig_transdc_His_kin-like_C"/>
</dbReference>
<feature type="compositionally biased region" description="Pro residues" evidence="9">
    <location>
        <begin position="23"/>
        <end position="32"/>
    </location>
</feature>
<keyword evidence="6" id="KW-0418">Kinase</keyword>
<evidence type="ECO:0000259" key="10">
    <source>
        <dbReference type="PROSITE" id="PS50109"/>
    </source>
</evidence>
<dbReference type="Pfam" id="PF00512">
    <property type="entry name" value="HisKA"/>
    <property type="match status" value="1"/>
</dbReference>
<dbReference type="InterPro" id="IPR000700">
    <property type="entry name" value="PAS-assoc_C"/>
</dbReference>
<dbReference type="InterPro" id="IPR013767">
    <property type="entry name" value="PAS_fold"/>
</dbReference>
<accession>A0ABT4ALC6</accession>
<evidence type="ECO:0000256" key="3">
    <source>
        <dbReference type="ARBA" id="ARBA00022553"/>
    </source>
</evidence>
<keyword evidence="4" id="KW-0808">Transferase</keyword>